<dbReference type="EMBL" id="JABVXQ010000006">
    <property type="protein sequence ID" value="KAF6104043.1"/>
    <property type="molecule type" value="Genomic_DNA"/>
</dbReference>
<comment type="caution">
    <text evidence="2">The sequence shown here is derived from an EMBL/GenBank/DDBJ whole genome shotgun (WGS) entry which is preliminary data.</text>
</comment>
<feature type="compositionally biased region" description="Polar residues" evidence="1">
    <location>
        <begin position="52"/>
        <end position="62"/>
    </location>
</feature>
<dbReference type="Proteomes" id="UP000664940">
    <property type="component" value="Unassembled WGS sequence"/>
</dbReference>
<evidence type="ECO:0000256" key="1">
    <source>
        <dbReference type="SAM" id="MobiDB-lite"/>
    </source>
</evidence>
<name>A0A833ZWX5_9CHIR</name>
<feature type="compositionally biased region" description="Gly residues" evidence="1">
    <location>
        <begin position="164"/>
        <end position="173"/>
    </location>
</feature>
<sequence>MARQGPESGGSPRCSAVRKGMEAEGGSEAGAHARAPAPPPSAFRVHTHETPSTRASPLCSTGTPGGLPTSASPQPHRGLPESSPAPRCIFADTRLDLHGPESGSGPAWHALPRAEVRTGLASLQSGRGPLARCPSRGSEVRLCKEHRSPSLVGARPSPTHPCLWGGGTGKHTR</sequence>
<proteinExistence type="predicted"/>
<feature type="region of interest" description="Disordered" evidence="1">
    <location>
        <begin position="1"/>
        <end position="86"/>
    </location>
</feature>
<protein>
    <submittedName>
        <fullName evidence="2">Uncharacterized protein</fullName>
    </submittedName>
</protein>
<gene>
    <name evidence="2" type="ORF">HJG60_011092</name>
</gene>
<accession>A0A833ZWX5</accession>
<organism evidence="2 3">
    <name type="scientific">Phyllostomus discolor</name>
    <name type="common">pale spear-nosed bat</name>
    <dbReference type="NCBI Taxonomy" id="89673"/>
    <lineage>
        <taxon>Eukaryota</taxon>
        <taxon>Metazoa</taxon>
        <taxon>Chordata</taxon>
        <taxon>Craniata</taxon>
        <taxon>Vertebrata</taxon>
        <taxon>Euteleostomi</taxon>
        <taxon>Mammalia</taxon>
        <taxon>Eutheria</taxon>
        <taxon>Laurasiatheria</taxon>
        <taxon>Chiroptera</taxon>
        <taxon>Yangochiroptera</taxon>
        <taxon>Phyllostomidae</taxon>
        <taxon>Phyllostominae</taxon>
        <taxon>Phyllostomus</taxon>
    </lineage>
</organism>
<evidence type="ECO:0000313" key="3">
    <source>
        <dbReference type="Proteomes" id="UP000664940"/>
    </source>
</evidence>
<dbReference type="AlphaFoldDB" id="A0A833ZWX5"/>
<evidence type="ECO:0000313" key="2">
    <source>
        <dbReference type="EMBL" id="KAF6104043.1"/>
    </source>
</evidence>
<feature type="region of interest" description="Disordered" evidence="1">
    <location>
        <begin position="149"/>
        <end position="173"/>
    </location>
</feature>
<reference evidence="2 3" key="1">
    <citation type="journal article" date="2020" name="Nature">
        <title>Six reference-quality genomes reveal evolution of bat adaptations.</title>
        <authorList>
            <person name="Jebb D."/>
            <person name="Huang Z."/>
            <person name="Pippel M."/>
            <person name="Hughes G.M."/>
            <person name="Lavrichenko K."/>
            <person name="Devanna P."/>
            <person name="Winkler S."/>
            <person name="Jermiin L.S."/>
            <person name="Skirmuntt E.C."/>
            <person name="Katzourakis A."/>
            <person name="Burkitt-Gray L."/>
            <person name="Ray D.A."/>
            <person name="Sullivan K.A.M."/>
            <person name="Roscito J.G."/>
            <person name="Kirilenko B.M."/>
            <person name="Davalos L.M."/>
            <person name="Corthals A.P."/>
            <person name="Power M.L."/>
            <person name="Jones G."/>
            <person name="Ransome R.D."/>
            <person name="Dechmann D.K.N."/>
            <person name="Locatelli A.G."/>
            <person name="Puechmaille S.J."/>
            <person name="Fedrigo O."/>
            <person name="Jarvis E.D."/>
            <person name="Hiller M."/>
            <person name="Vernes S.C."/>
            <person name="Myers E.W."/>
            <person name="Teeling E.C."/>
        </authorList>
    </citation>
    <scope>NUCLEOTIDE SEQUENCE [LARGE SCALE GENOMIC DNA]</scope>
    <source>
        <strain evidence="2">Bat1K_MPI-CBG_1</strain>
    </source>
</reference>
<feature type="compositionally biased region" description="Low complexity" evidence="1">
    <location>
        <begin position="24"/>
        <end position="35"/>
    </location>
</feature>